<dbReference type="SUPFAM" id="SSF51604">
    <property type="entry name" value="Enolase C-terminal domain-like"/>
    <property type="match status" value="1"/>
</dbReference>
<protein>
    <submittedName>
        <fullName evidence="2">Mandelate racemase/muconate lactonizing enzyme family protein</fullName>
    </submittedName>
</protein>
<name>A0A8J7QX52_9HYPH</name>
<evidence type="ECO:0000313" key="3">
    <source>
        <dbReference type="Proteomes" id="UP000666240"/>
    </source>
</evidence>
<dbReference type="SFLD" id="SFLDS00001">
    <property type="entry name" value="Enolase"/>
    <property type="match status" value="1"/>
</dbReference>
<organism evidence="2 3">
    <name type="scientific">Tianweitania sediminis</name>
    <dbReference type="NCBI Taxonomy" id="1502156"/>
    <lineage>
        <taxon>Bacteria</taxon>
        <taxon>Pseudomonadati</taxon>
        <taxon>Pseudomonadota</taxon>
        <taxon>Alphaproteobacteria</taxon>
        <taxon>Hyphomicrobiales</taxon>
        <taxon>Phyllobacteriaceae</taxon>
        <taxon>Tianweitania</taxon>
    </lineage>
</organism>
<proteinExistence type="predicted"/>
<comment type="caution">
    <text evidence="2">The sequence shown here is derived from an EMBL/GenBank/DDBJ whole genome shotgun (WGS) entry which is preliminary data.</text>
</comment>
<dbReference type="CDD" id="cd03316">
    <property type="entry name" value="MR_like"/>
    <property type="match status" value="1"/>
</dbReference>
<dbReference type="PANTHER" id="PTHR48080">
    <property type="entry name" value="D-GALACTONATE DEHYDRATASE-RELATED"/>
    <property type="match status" value="1"/>
</dbReference>
<dbReference type="Pfam" id="PF02746">
    <property type="entry name" value="MR_MLE_N"/>
    <property type="match status" value="1"/>
</dbReference>
<dbReference type="Gene3D" id="3.30.390.10">
    <property type="entry name" value="Enolase-like, N-terminal domain"/>
    <property type="match status" value="1"/>
</dbReference>
<dbReference type="InterPro" id="IPR036849">
    <property type="entry name" value="Enolase-like_C_sf"/>
</dbReference>
<evidence type="ECO:0000259" key="1">
    <source>
        <dbReference type="SMART" id="SM00922"/>
    </source>
</evidence>
<dbReference type="Gene3D" id="3.20.20.120">
    <property type="entry name" value="Enolase-like C-terminal domain"/>
    <property type="match status" value="1"/>
</dbReference>
<dbReference type="GO" id="GO:0003824">
    <property type="term" value="F:catalytic activity"/>
    <property type="evidence" value="ECO:0007669"/>
    <property type="project" value="UniProtKB-ARBA"/>
</dbReference>
<dbReference type="SMART" id="SM00922">
    <property type="entry name" value="MR_MLE"/>
    <property type="match status" value="1"/>
</dbReference>
<dbReference type="EMBL" id="JAGIYY010000001">
    <property type="protein sequence ID" value="MBP0438368.1"/>
    <property type="molecule type" value="Genomic_DNA"/>
</dbReference>
<feature type="domain" description="Mandelate racemase/muconate lactonizing enzyme C-terminal" evidence="1">
    <location>
        <begin position="144"/>
        <end position="246"/>
    </location>
</feature>
<evidence type="ECO:0000313" key="2">
    <source>
        <dbReference type="EMBL" id="MBP0438368.1"/>
    </source>
</evidence>
<dbReference type="AlphaFoldDB" id="A0A8J7QX52"/>
<reference evidence="2" key="1">
    <citation type="submission" date="2021-03" db="EMBL/GenBank/DDBJ databases">
        <title>Genome sequencing and assembly of Tianweitania sediminis.</title>
        <authorList>
            <person name="Chhetri G."/>
        </authorList>
    </citation>
    <scope>NUCLEOTIDE SEQUENCE</scope>
    <source>
        <strain evidence="2">Z8</strain>
    </source>
</reference>
<dbReference type="RefSeq" id="WP_209334273.1">
    <property type="nucleotide sequence ID" value="NZ_JAGIYY010000001.1"/>
</dbReference>
<accession>A0A8J7QX52</accession>
<dbReference type="InterPro" id="IPR013341">
    <property type="entry name" value="Mandelate_racemase_N_dom"/>
</dbReference>
<dbReference type="InterPro" id="IPR013342">
    <property type="entry name" value="Mandelate_racemase_C"/>
</dbReference>
<sequence length="392" mass="42046">MKIEAVDFFYLAMPEVTTAADGSQDALLVRVRGGGLEGWGECEASPLTSIAAFVCPMSHGVCRPVGDSVLGQKLDDVADIHRIAALVERDSMDLLQAAHTFSGVEMALWDLLGKLKGEPVWRLLGYRSSEPKVPYASMLFGDTPDETRDRARQVLERGFQAAKFGWAGYGAGSRNTDADHVRAAREGLGPDALLMVDAGQIWGNDLEAAASRLPDLEAAGATWLEEPFHASAYDAYSALSARSSRVRLAGGEGAHNVYMARHLIDYGGVGFVQIDCGRIGGILPAKQVADYAVARDVKYVNHTFTSHLALSASLQPYAGLSDHRICEYPAEPKSLAVEITREHLLPDANGQIKAPDSPGLGLSVNAIGLTKYLVDTEIKVGGRTIYATPSFT</sequence>
<dbReference type="SFLD" id="SFLDG00179">
    <property type="entry name" value="mandelate_racemase"/>
    <property type="match status" value="1"/>
</dbReference>
<dbReference type="Proteomes" id="UP000666240">
    <property type="component" value="Unassembled WGS sequence"/>
</dbReference>
<dbReference type="InterPro" id="IPR029017">
    <property type="entry name" value="Enolase-like_N"/>
</dbReference>
<dbReference type="Pfam" id="PF13378">
    <property type="entry name" value="MR_MLE_C"/>
    <property type="match status" value="1"/>
</dbReference>
<dbReference type="SUPFAM" id="SSF54826">
    <property type="entry name" value="Enolase N-terminal domain-like"/>
    <property type="match status" value="1"/>
</dbReference>
<dbReference type="InterPro" id="IPR029065">
    <property type="entry name" value="Enolase_C-like"/>
</dbReference>
<gene>
    <name evidence="2" type="ORF">J5Y06_06880</name>
</gene>
<keyword evidence="3" id="KW-1185">Reference proteome</keyword>
<dbReference type="InterPro" id="IPR034593">
    <property type="entry name" value="DgoD-like"/>
</dbReference>